<dbReference type="InterPro" id="IPR015330">
    <property type="entry name" value="DNA_primase/pol_bifunc_N"/>
</dbReference>
<proteinExistence type="predicted"/>
<comment type="caution">
    <text evidence="1">The sequence shown here is derived from an EMBL/GenBank/DDBJ whole genome shotgun (WGS) entry which is preliminary data.</text>
</comment>
<reference evidence="1 2" key="1">
    <citation type="submission" date="2016-01" db="EMBL/GenBank/DDBJ databases">
        <title>The new phylogeny of the genus Mycobacterium.</title>
        <authorList>
            <person name="Tarcisio F."/>
            <person name="Conor M."/>
            <person name="Antonella G."/>
            <person name="Elisabetta G."/>
            <person name="Giulia F.S."/>
            <person name="Sara T."/>
            <person name="Anna F."/>
            <person name="Clotilde B."/>
            <person name="Roberto B."/>
            <person name="Veronica D.S."/>
            <person name="Fabio R."/>
            <person name="Monica P."/>
            <person name="Olivier J."/>
            <person name="Enrico T."/>
            <person name="Nicola S."/>
        </authorList>
    </citation>
    <scope>NUCLEOTIDE SEQUENCE [LARGE SCALE GENOMIC DNA]</scope>
    <source>
        <strain evidence="1 2">DSM 44179</strain>
    </source>
</reference>
<dbReference type="RefSeq" id="WP_163742481.1">
    <property type="nucleotide sequence ID" value="NZ_AP022603.1"/>
</dbReference>
<organism evidence="1 2">
    <name type="scientific">Mycolicibacterium fallax</name>
    <name type="common">Mycobacterium fallax</name>
    <dbReference type="NCBI Taxonomy" id="1793"/>
    <lineage>
        <taxon>Bacteria</taxon>
        <taxon>Bacillati</taxon>
        <taxon>Actinomycetota</taxon>
        <taxon>Actinomycetes</taxon>
        <taxon>Mycobacteriales</taxon>
        <taxon>Mycobacteriaceae</taxon>
        <taxon>Mycolicibacterium</taxon>
    </lineage>
</organism>
<dbReference type="STRING" id="1793.AWC04_03800"/>
<dbReference type="Proteomes" id="UP000193484">
    <property type="component" value="Unassembled WGS sequence"/>
</dbReference>
<sequence length="852" mass="91204">MVTPTVADEAVKLASQGVAVLPLRSGEKAPATPNGINDASADPQRVAELFAAHQDAGLGIAPGRGPVPFLVLDADDATAFEFLTKLLGEPTAYTAGHESGGHAGGAHWYVILPAGVAFPNLTVKSGKALGIDLIGAGGNGYVVAPPTTLTNRPQPYRWNGPIHTVAADHKVVLWLKKLDTEEAAARTRKAERNEGPSATPALDEWMRDTSWSDLLAADGWQSADKDDRCGCPIWTHPWVASTERSATVHEEGCPQSQSDFPGGALHCWSTEAQNRCGGVSVSKYMYAANVRHGGDYAVARESEGVPDEEGFGLGGGAAVDPSLIDFGPVAPAPAPVTPIPTPLMNAASGPQVGGSAHNVKGRCLPDGQWIMDAATAARCGWSTPAPRLENGGNDDTFSPWDRDAFPEGHPCAPDLLQKIFDFNDFTRTVFQNARAYSPVRTGPVALLMTELIRGGVRANPMFMPLPGSPLSSYVIRVGDSGKGKSVAARTSKWTRFAGQHQMLPVMREDCEVTRKLGSGQVLSRMLAEQVEIPDPSDPTGQKKKVVWQQTDPSLVWLEEPEARSLLKRSKGDASVIFDSLNEGWAGENPGTETMTNGHIPLPRPFNVFFTSGMQLAVWGLLVEQDTGFLQRLLLVAVSDPWRTTSDTICAPPSAGYVPPDIPQEALSAGYFTLPPEVHAALTLADSNSAFEHTASDDDWEAHLLQIRIRFVCLFALRMGTTTVTSEMWEWSAYLIEHHRRVRAWTIAAAERKGDKKLVDKGVEIAKVKTAEAAARSTRVQKGAERIIEHLGTLAGGSDTGRNVQRALSRLDDVYEPSLALLVKKGLATTEPGKRAGSVIVRLVTPAAEGGVA</sequence>
<protein>
    <submittedName>
        <fullName evidence="1">Uncharacterized protein</fullName>
    </submittedName>
</protein>
<evidence type="ECO:0000313" key="2">
    <source>
        <dbReference type="Proteomes" id="UP000193484"/>
    </source>
</evidence>
<keyword evidence="2" id="KW-1185">Reference proteome</keyword>
<dbReference type="SMART" id="SM00943">
    <property type="entry name" value="Prim-Pol"/>
    <property type="match status" value="1"/>
</dbReference>
<evidence type="ECO:0000313" key="1">
    <source>
        <dbReference type="EMBL" id="ORV07546.1"/>
    </source>
</evidence>
<dbReference type="CDD" id="cd04859">
    <property type="entry name" value="Prim_Pol"/>
    <property type="match status" value="1"/>
</dbReference>
<dbReference type="SUPFAM" id="SSF56747">
    <property type="entry name" value="Prim-pol domain"/>
    <property type="match status" value="1"/>
</dbReference>
<dbReference type="EMBL" id="LQOJ01000019">
    <property type="protein sequence ID" value="ORV07546.1"/>
    <property type="molecule type" value="Genomic_DNA"/>
</dbReference>
<dbReference type="AlphaFoldDB" id="A0A1X1RJ75"/>
<gene>
    <name evidence="1" type="ORF">AWC04_03800</name>
</gene>
<dbReference type="Pfam" id="PF09250">
    <property type="entry name" value="Prim-Pol"/>
    <property type="match status" value="1"/>
</dbReference>
<accession>A0A1X1RJ75</accession>
<name>A0A1X1RJ75_MYCFA</name>